<dbReference type="EnsemblPlants" id="KQK86269">
    <property type="protein sequence ID" value="KQK86269"/>
    <property type="gene ID" value="SETIT_038794mg"/>
</dbReference>
<dbReference type="Proteomes" id="UP000004995">
    <property type="component" value="Unassembled WGS sequence"/>
</dbReference>
<dbReference type="Gramene" id="KQK86269">
    <property type="protein sequence ID" value="KQK86269"/>
    <property type="gene ID" value="SETIT_038794mg"/>
</dbReference>
<evidence type="ECO:0000313" key="2">
    <source>
        <dbReference type="EnsemblPlants" id="KQK86269"/>
    </source>
</evidence>
<dbReference type="AlphaFoldDB" id="K4AIT2"/>
<dbReference type="InParanoid" id="K4AIT2"/>
<feature type="compositionally biased region" description="Gly residues" evidence="1">
    <location>
        <begin position="350"/>
        <end position="367"/>
    </location>
</feature>
<evidence type="ECO:0000256" key="1">
    <source>
        <dbReference type="SAM" id="MobiDB-lite"/>
    </source>
</evidence>
<organism evidence="2 3">
    <name type="scientific">Setaria italica</name>
    <name type="common">Foxtail millet</name>
    <name type="synonym">Panicum italicum</name>
    <dbReference type="NCBI Taxonomy" id="4555"/>
    <lineage>
        <taxon>Eukaryota</taxon>
        <taxon>Viridiplantae</taxon>
        <taxon>Streptophyta</taxon>
        <taxon>Embryophyta</taxon>
        <taxon>Tracheophyta</taxon>
        <taxon>Spermatophyta</taxon>
        <taxon>Magnoliopsida</taxon>
        <taxon>Liliopsida</taxon>
        <taxon>Poales</taxon>
        <taxon>Poaceae</taxon>
        <taxon>PACMAD clade</taxon>
        <taxon>Panicoideae</taxon>
        <taxon>Panicodae</taxon>
        <taxon>Paniceae</taxon>
        <taxon>Cenchrinae</taxon>
        <taxon>Setaria</taxon>
    </lineage>
</organism>
<name>K4AIT2_SETIT</name>
<reference evidence="3" key="1">
    <citation type="journal article" date="2012" name="Nat. Biotechnol.">
        <title>Reference genome sequence of the model plant Setaria.</title>
        <authorList>
            <person name="Bennetzen J.L."/>
            <person name="Schmutz J."/>
            <person name="Wang H."/>
            <person name="Percifield R."/>
            <person name="Hawkins J."/>
            <person name="Pontaroli A.C."/>
            <person name="Estep M."/>
            <person name="Feng L."/>
            <person name="Vaughn J.N."/>
            <person name="Grimwood J."/>
            <person name="Jenkins J."/>
            <person name="Barry K."/>
            <person name="Lindquist E."/>
            <person name="Hellsten U."/>
            <person name="Deshpande S."/>
            <person name="Wang X."/>
            <person name="Wu X."/>
            <person name="Mitros T."/>
            <person name="Triplett J."/>
            <person name="Yang X."/>
            <person name="Ye C.Y."/>
            <person name="Mauro-Herrera M."/>
            <person name="Wang L."/>
            <person name="Li P."/>
            <person name="Sharma M."/>
            <person name="Sharma R."/>
            <person name="Ronald P.C."/>
            <person name="Panaud O."/>
            <person name="Kellogg E.A."/>
            <person name="Brutnell T.P."/>
            <person name="Doust A.N."/>
            <person name="Tuskan G.A."/>
            <person name="Rokhsar D."/>
            <person name="Devos K.M."/>
        </authorList>
    </citation>
    <scope>NUCLEOTIDE SEQUENCE [LARGE SCALE GENOMIC DNA]</scope>
    <source>
        <strain evidence="3">cv. Yugu1</strain>
    </source>
</reference>
<keyword evidence="3" id="KW-1185">Reference proteome</keyword>
<dbReference type="eggNOG" id="ENOG502R4JJ">
    <property type="taxonomic scope" value="Eukaryota"/>
</dbReference>
<proteinExistence type="predicted"/>
<feature type="region of interest" description="Disordered" evidence="1">
    <location>
        <begin position="28"/>
        <end position="85"/>
    </location>
</feature>
<dbReference type="HOGENOM" id="CLU_706761_0_0_1"/>
<reference evidence="2" key="2">
    <citation type="submission" date="2018-08" db="UniProtKB">
        <authorList>
            <consortium name="EnsemblPlants"/>
        </authorList>
    </citation>
    <scope>IDENTIFICATION</scope>
    <source>
        <strain evidence="2">Yugu1</strain>
    </source>
</reference>
<feature type="compositionally biased region" description="Basic and acidic residues" evidence="1">
    <location>
        <begin position="370"/>
        <end position="391"/>
    </location>
</feature>
<dbReference type="EMBL" id="AGNK02005294">
    <property type="status" value="NOT_ANNOTATED_CDS"/>
    <property type="molecule type" value="Genomic_DNA"/>
</dbReference>
<sequence>MLCRRSRSPVIYYLPMLFAGVQSSQRWGRVGQPGKADLHEGRARQRGRPVGAHEVGDLEPAQARSIGERRGRHAGDGGEAVEAAGGDPDEELLGCDLRRVGEELRVVELEHGGVAGAVLEVHLAPAAVARVGGVAELEVLRRAPAHRRRAVVAAHAHVAAVAEHLALVRHRRPLLRRRVAAARRAVGAEVAVGVEPQEPQHVAALAVVAAVRHHDRGRRQPEVGQQHEAVGLYRERRRAQRHVPREGRVVAFVERQVPGALVNGEDVGAGGEVHPGGEFLRHDHRVRGVVERLPQGGFGVLEHEVATLLDGRGGDALAAGHGRPEHDPRSVDELEVTAGREAERAARVNGGAGARGPDGDPAGVGDGGNEEGRGSRGRREGERECVVGRRP</sequence>
<evidence type="ECO:0000313" key="3">
    <source>
        <dbReference type="Proteomes" id="UP000004995"/>
    </source>
</evidence>
<accession>K4AIT2</accession>
<feature type="region of interest" description="Disordered" evidence="1">
    <location>
        <begin position="315"/>
        <end position="391"/>
    </location>
</feature>
<feature type="compositionally biased region" description="Basic and acidic residues" evidence="1">
    <location>
        <begin position="322"/>
        <end position="346"/>
    </location>
</feature>
<protein>
    <submittedName>
        <fullName evidence="2">Uncharacterized protein</fullName>
    </submittedName>
</protein>
<feature type="compositionally biased region" description="Basic and acidic residues" evidence="1">
    <location>
        <begin position="66"/>
        <end position="76"/>
    </location>
</feature>